<reference evidence="15 16" key="1">
    <citation type="submission" date="2018-07" db="EMBL/GenBank/DDBJ databases">
        <title>Genomic Encyclopedia of Type Strains, Phase IV (KMG-IV): sequencing the most valuable type-strain genomes for metagenomic binning, comparative biology and taxonomic classification.</title>
        <authorList>
            <person name="Goeker M."/>
        </authorList>
    </citation>
    <scope>NUCLEOTIDE SEQUENCE [LARGE SCALE GENOMIC DNA]</scope>
    <source>
        <strain evidence="15 16">DSM 27696</strain>
    </source>
</reference>
<keyword evidence="16" id="KW-1185">Reference proteome</keyword>
<dbReference type="InterPro" id="IPR036097">
    <property type="entry name" value="HisK_dim/P_sf"/>
</dbReference>
<evidence type="ECO:0000259" key="14">
    <source>
        <dbReference type="PROSITE" id="PS50109"/>
    </source>
</evidence>
<dbReference type="EMBL" id="QPJJ01000001">
    <property type="protein sequence ID" value="RCW77192.1"/>
    <property type="molecule type" value="Genomic_DNA"/>
</dbReference>
<feature type="transmembrane region" description="Helical" evidence="13">
    <location>
        <begin position="153"/>
        <end position="175"/>
    </location>
</feature>
<keyword evidence="10 13" id="KW-1133">Transmembrane helix</keyword>
<evidence type="ECO:0000256" key="2">
    <source>
        <dbReference type="ARBA" id="ARBA00004651"/>
    </source>
</evidence>
<evidence type="ECO:0000256" key="7">
    <source>
        <dbReference type="ARBA" id="ARBA00022741"/>
    </source>
</evidence>
<comment type="caution">
    <text evidence="15">The sequence shown here is derived from an EMBL/GenBank/DDBJ whole genome shotgun (WGS) entry which is preliminary data.</text>
</comment>
<dbReference type="InterPro" id="IPR041610">
    <property type="entry name" value="ArlS_N"/>
</dbReference>
<dbReference type="InterPro" id="IPR003594">
    <property type="entry name" value="HATPase_dom"/>
</dbReference>
<protein>
    <recommendedName>
        <fullName evidence="3">histidine kinase</fullName>
        <ecNumber evidence="3">2.7.13.3</ecNumber>
    </recommendedName>
</protein>
<evidence type="ECO:0000256" key="13">
    <source>
        <dbReference type="SAM" id="Phobius"/>
    </source>
</evidence>
<evidence type="ECO:0000256" key="3">
    <source>
        <dbReference type="ARBA" id="ARBA00012438"/>
    </source>
</evidence>
<dbReference type="Pfam" id="PF02518">
    <property type="entry name" value="HATPase_c"/>
    <property type="match status" value="1"/>
</dbReference>
<dbReference type="PANTHER" id="PTHR45436:SF5">
    <property type="entry name" value="SENSOR HISTIDINE KINASE TRCS"/>
    <property type="match status" value="1"/>
</dbReference>
<dbReference type="SUPFAM" id="SSF55874">
    <property type="entry name" value="ATPase domain of HSP90 chaperone/DNA topoisomerase II/histidine kinase"/>
    <property type="match status" value="1"/>
</dbReference>
<evidence type="ECO:0000256" key="11">
    <source>
        <dbReference type="ARBA" id="ARBA00023012"/>
    </source>
</evidence>
<feature type="domain" description="Histidine kinase" evidence="14">
    <location>
        <begin position="239"/>
        <end position="450"/>
    </location>
</feature>
<evidence type="ECO:0000256" key="1">
    <source>
        <dbReference type="ARBA" id="ARBA00000085"/>
    </source>
</evidence>
<dbReference type="Gene3D" id="3.30.565.10">
    <property type="entry name" value="Histidine kinase-like ATPase, C-terminal domain"/>
    <property type="match status" value="1"/>
</dbReference>
<dbReference type="AlphaFoldDB" id="A0A368YAF8"/>
<sequence>MKLRTKIQLFLSIVLVVVIIFVNTGIYFLFEKNVLDTEMERAVSNTERVMQAIAQNEEAGADYKQLLRSFMPTNGMIRIITEDEKVLFGVAEKAEYYNLPFSFQNEGLQQIHEKNNGSKFVQISQPLIFENGEIVTLQVTEELEAYQSIMQTLAIVLLIASLVMILPAIFIGYLLSNYFLRPIKNLTTQMAENPINGQFLKLDKKGKARDELYHLETSYNDMIERLNESIIKQQQFVSDASHELKTPISVITSYAELLERWGHKKPEVIDEASDAISYEAKRMKYLTEQLFILARNDGKSALNYETVDLNTIARDVVRSLAVAYNRNIIFHEHDNAVVSADKEKIHQSLYILVDNACKYSDSEIIVRIHESEEELMISIEDFGEGISKEQQSNIFERFYRIDKARSRETGGSGLGLAIGQAMIKAHGGNITVSSEPAKGSIFTIHLNKSYSNN</sequence>
<dbReference type="FunFam" id="3.30.565.10:FF:000006">
    <property type="entry name" value="Sensor histidine kinase WalK"/>
    <property type="match status" value="1"/>
</dbReference>
<evidence type="ECO:0000256" key="5">
    <source>
        <dbReference type="ARBA" id="ARBA00022679"/>
    </source>
</evidence>
<dbReference type="InterPro" id="IPR050428">
    <property type="entry name" value="TCS_sensor_his_kinase"/>
</dbReference>
<evidence type="ECO:0000256" key="9">
    <source>
        <dbReference type="ARBA" id="ARBA00022840"/>
    </source>
</evidence>
<accession>A0A368YAF8</accession>
<evidence type="ECO:0000256" key="10">
    <source>
        <dbReference type="ARBA" id="ARBA00022989"/>
    </source>
</evidence>
<keyword evidence="11" id="KW-0902">Two-component regulatory system</keyword>
<evidence type="ECO:0000256" key="4">
    <source>
        <dbReference type="ARBA" id="ARBA00022553"/>
    </source>
</evidence>
<evidence type="ECO:0000313" key="15">
    <source>
        <dbReference type="EMBL" id="RCW77192.1"/>
    </source>
</evidence>
<evidence type="ECO:0000313" key="16">
    <source>
        <dbReference type="Proteomes" id="UP000252585"/>
    </source>
</evidence>
<dbReference type="PROSITE" id="PS50109">
    <property type="entry name" value="HIS_KIN"/>
    <property type="match status" value="1"/>
</dbReference>
<evidence type="ECO:0000256" key="8">
    <source>
        <dbReference type="ARBA" id="ARBA00022777"/>
    </source>
</evidence>
<keyword evidence="5" id="KW-0808">Transferase</keyword>
<keyword evidence="6 13" id="KW-0812">Transmembrane</keyword>
<dbReference type="SMART" id="SM00388">
    <property type="entry name" value="HisKA"/>
    <property type="match status" value="1"/>
</dbReference>
<dbReference type="FunFam" id="1.10.287.130:FF:000001">
    <property type="entry name" value="Two-component sensor histidine kinase"/>
    <property type="match status" value="1"/>
</dbReference>
<comment type="subcellular location">
    <subcellularLocation>
        <location evidence="2">Cell membrane</location>
        <topology evidence="2">Multi-pass membrane protein</topology>
    </subcellularLocation>
</comment>
<keyword evidence="12 13" id="KW-0472">Membrane</keyword>
<proteinExistence type="predicted"/>
<dbReference type="CDD" id="cd00082">
    <property type="entry name" value="HisKA"/>
    <property type="match status" value="1"/>
</dbReference>
<dbReference type="Pfam" id="PF18719">
    <property type="entry name" value="ArlS_N"/>
    <property type="match status" value="1"/>
</dbReference>
<dbReference type="SUPFAM" id="SSF47384">
    <property type="entry name" value="Homodimeric domain of signal transducing histidine kinase"/>
    <property type="match status" value="1"/>
</dbReference>
<comment type="catalytic activity">
    <reaction evidence="1">
        <text>ATP + protein L-histidine = ADP + protein N-phospho-L-histidine.</text>
        <dbReference type="EC" id="2.7.13.3"/>
    </reaction>
</comment>
<dbReference type="PANTHER" id="PTHR45436">
    <property type="entry name" value="SENSOR HISTIDINE KINASE YKOH"/>
    <property type="match status" value="1"/>
</dbReference>
<evidence type="ECO:0000256" key="6">
    <source>
        <dbReference type="ARBA" id="ARBA00022692"/>
    </source>
</evidence>
<name>A0A368YAF8_9BACI</name>
<dbReference type="Gene3D" id="1.10.287.130">
    <property type="match status" value="1"/>
</dbReference>
<dbReference type="RefSeq" id="WP_114351139.1">
    <property type="nucleotide sequence ID" value="NZ_QPJJ01000001.1"/>
</dbReference>
<organism evidence="15 16">
    <name type="scientific">Saliterribacillus persicus</name>
    <dbReference type="NCBI Taxonomy" id="930114"/>
    <lineage>
        <taxon>Bacteria</taxon>
        <taxon>Bacillati</taxon>
        <taxon>Bacillota</taxon>
        <taxon>Bacilli</taxon>
        <taxon>Bacillales</taxon>
        <taxon>Bacillaceae</taxon>
        <taxon>Saliterribacillus</taxon>
    </lineage>
</organism>
<dbReference type="SMART" id="SM00387">
    <property type="entry name" value="HATPase_c"/>
    <property type="match status" value="1"/>
</dbReference>
<dbReference type="Gene3D" id="6.10.340.10">
    <property type="match status" value="1"/>
</dbReference>
<keyword evidence="7" id="KW-0547">Nucleotide-binding</keyword>
<dbReference type="OrthoDB" id="9786919at2"/>
<keyword evidence="8" id="KW-0418">Kinase</keyword>
<dbReference type="GO" id="GO:0005524">
    <property type="term" value="F:ATP binding"/>
    <property type="evidence" value="ECO:0007669"/>
    <property type="project" value="UniProtKB-KW"/>
</dbReference>
<dbReference type="InterPro" id="IPR036890">
    <property type="entry name" value="HATPase_C_sf"/>
</dbReference>
<dbReference type="GO" id="GO:0005886">
    <property type="term" value="C:plasma membrane"/>
    <property type="evidence" value="ECO:0007669"/>
    <property type="project" value="UniProtKB-SubCell"/>
</dbReference>
<keyword evidence="9" id="KW-0067">ATP-binding</keyword>
<dbReference type="CDD" id="cd00075">
    <property type="entry name" value="HATPase"/>
    <property type="match status" value="1"/>
</dbReference>
<evidence type="ECO:0000256" key="12">
    <source>
        <dbReference type="ARBA" id="ARBA00023136"/>
    </source>
</evidence>
<dbReference type="InterPro" id="IPR005467">
    <property type="entry name" value="His_kinase_dom"/>
</dbReference>
<gene>
    <name evidence="15" type="ORF">DFR57_10160</name>
</gene>
<dbReference type="InterPro" id="IPR004358">
    <property type="entry name" value="Sig_transdc_His_kin-like_C"/>
</dbReference>
<keyword evidence="4" id="KW-0597">Phosphoprotein</keyword>
<dbReference type="GO" id="GO:0000155">
    <property type="term" value="F:phosphorelay sensor kinase activity"/>
    <property type="evidence" value="ECO:0007669"/>
    <property type="project" value="InterPro"/>
</dbReference>
<dbReference type="InterPro" id="IPR003661">
    <property type="entry name" value="HisK_dim/P_dom"/>
</dbReference>
<dbReference type="EC" id="2.7.13.3" evidence="3"/>
<dbReference type="PRINTS" id="PR00344">
    <property type="entry name" value="BCTRLSENSOR"/>
</dbReference>
<dbReference type="Pfam" id="PF00512">
    <property type="entry name" value="HisKA"/>
    <property type="match status" value="1"/>
</dbReference>
<feature type="transmembrane region" description="Helical" evidence="13">
    <location>
        <begin position="7"/>
        <end position="30"/>
    </location>
</feature>
<dbReference type="Proteomes" id="UP000252585">
    <property type="component" value="Unassembled WGS sequence"/>
</dbReference>